<evidence type="ECO:0000313" key="10">
    <source>
        <dbReference type="EMBL" id="PLW21500.1"/>
    </source>
</evidence>
<reference evidence="12 13" key="1">
    <citation type="submission" date="2017-11" db="EMBL/GenBank/DDBJ databases">
        <title>De novo assembly and phasing of dikaryotic genomes from two isolates of Puccinia coronata f. sp. avenae, the causal agent of oat crown rust.</title>
        <authorList>
            <person name="Miller M.E."/>
            <person name="Zhang Y."/>
            <person name="Omidvar V."/>
            <person name="Sperschneider J."/>
            <person name="Schwessinger B."/>
            <person name="Raley C."/>
            <person name="Palmer J.M."/>
            <person name="Garnica D."/>
            <person name="Upadhyaya N."/>
            <person name="Rathjen J."/>
            <person name="Taylor J.M."/>
            <person name="Park R.F."/>
            <person name="Dodds P.N."/>
            <person name="Hirsch C.D."/>
            <person name="Kianian S.F."/>
            <person name="Figueroa M."/>
        </authorList>
    </citation>
    <scope>NUCLEOTIDE SEQUENCE [LARGE SCALE GENOMIC DNA]</scope>
    <source>
        <strain evidence="10">12NC29</strain>
        <strain evidence="11">12SD80</strain>
    </source>
</reference>
<feature type="compositionally biased region" description="Polar residues" evidence="7">
    <location>
        <begin position="408"/>
        <end position="441"/>
    </location>
</feature>
<dbReference type="CDD" id="cd09392">
    <property type="entry name" value="LIM2_Lrg1p_like"/>
    <property type="match status" value="1"/>
</dbReference>
<feature type="compositionally biased region" description="Basic and acidic residues" evidence="7">
    <location>
        <begin position="1755"/>
        <end position="1766"/>
    </location>
</feature>
<feature type="domain" description="LIM zinc-binding" evidence="8">
    <location>
        <begin position="650"/>
        <end position="710"/>
    </location>
</feature>
<dbReference type="STRING" id="200324.A0A2N5T7R0"/>
<dbReference type="Pfam" id="PF00412">
    <property type="entry name" value="LIM"/>
    <property type="match status" value="2"/>
</dbReference>
<dbReference type="OrthoDB" id="20689at2759"/>
<feature type="compositionally biased region" description="Polar residues" evidence="7">
    <location>
        <begin position="1087"/>
        <end position="1097"/>
    </location>
</feature>
<evidence type="ECO:0000256" key="7">
    <source>
        <dbReference type="SAM" id="MobiDB-lite"/>
    </source>
</evidence>
<feature type="region of interest" description="Disordered" evidence="7">
    <location>
        <begin position="1"/>
        <end position="83"/>
    </location>
</feature>
<dbReference type="FunFam" id="1.10.555.10:FF:000033">
    <property type="entry name" value="Rho GTPase activator (Lrg11)"/>
    <property type="match status" value="1"/>
</dbReference>
<keyword evidence="2 6" id="KW-0479">Metal-binding</keyword>
<feature type="region of interest" description="Disordered" evidence="7">
    <location>
        <begin position="219"/>
        <end position="238"/>
    </location>
</feature>
<name>A0A2N5T7R0_9BASI</name>
<dbReference type="Gene3D" id="2.10.110.10">
    <property type="entry name" value="Cysteine Rich Protein"/>
    <property type="match status" value="4"/>
</dbReference>
<dbReference type="EMBL" id="PGCI01000069">
    <property type="protein sequence ID" value="PLW43345.1"/>
    <property type="molecule type" value="Genomic_DNA"/>
</dbReference>
<dbReference type="SUPFAM" id="SSF57716">
    <property type="entry name" value="Glucocorticoid receptor-like (DNA-binding domain)"/>
    <property type="match status" value="3"/>
</dbReference>
<dbReference type="Proteomes" id="UP000235388">
    <property type="component" value="Unassembled WGS sequence"/>
</dbReference>
<feature type="compositionally biased region" description="Basic and acidic residues" evidence="7">
    <location>
        <begin position="101"/>
        <end position="117"/>
    </location>
</feature>
<evidence type="ECO:0000256" key="2">
    <source>
        <dbReference type="ARBA" id="ARBA00022723"/>
    </source>
</evidence>
<feature type="compositionally biased region" description="Pro residues" evidence="7">
    <location>
        <begin position="1305"/>
        <end position="1314"/>
    </location>
</feature>
<dbReference type="GO" id="GO:0046872">
    <property type="term" value="F:metal ion binding"/>
    <property type="evidence" value="ECO:0007669"/>
    <property type="project" value="UniProtKB-KW"/>
</dbReference>
<feature type="compositionally biased region" description="Polar residues" evidence="7">
    <location>
        <begin position="1323"/>
        <end position="1337"/>
    </location>
</feature>
<dbReference type="GO" id="GO:0007165">
    <property type="term" value="P:signal transduction"/>
    <property type="evidence" value="ECO:0007669"/>
    <property type="project" value="InterPro"/>
</dbReference>
<dbReference type="EMBL" id="PGCJ01000783">
    <property type="protein sequence ID" value="PLW21500.1"/>
    <property type="molecule type" value="Genomic_DNA"/>
</dbReference>
<feature type="region of interest" description="Disordered" evidence="7">
    <location>
        <begin position="98"/>
        <end position="134"/>
    </location>
</feature>
<feature type="compositionally biased region" description="Polar residues" evidence="7">
    <location>
        <begin position="501"/>
        <end position="517"/>
    </location>
</feature>
<keyword evidence="3" id="KW-0677">Repeat</keyword>
<dbReference type="Proteomes" id="UP000235392">
    <property type="component" value="Unassembled WGS sequence"/>
</dbReference>
<feature type="compositionally biased region" description="Polar residues" evidence="7">
    <location>
        <begin position="1923"/>
        <end position="1937"/>
    </location>
</feature>
<organism evidence="10 12">
    <name type="scientific">Puccinia coronata f. sp. avenae</name>
    <dbReference type="NCBI Taxonomy" id="200324"/>
    <lineage>
        <taxon>Eukaryota</taxon>
        <taxon>Fungi</taxon>
        <taxon>Dikarya</taxon>
        <taxon>Basidiomycota</taxon>
        <taxon>Pucciniomycotina</taxon>
        <taxon>Pucciniomycetes</taxon>
        <taxon>Pucciniales</taxon>
        <taxon>Pucciniaceae</taxon>
        <taxon>Puccinia</taxon>
    </lineage>
</organism>
<keyword evidence="6" id="KW-0440">LIM domain</keyword>
<evidence type="ECO:0008006" key="14">
    <source>
        <dbReference type="Google" id="ProtNLM"/>
    </source>
</evidence>
<feature type="compositionally biased region" description="Polar residues" evidence="7">
    <location>
        <begin position="787"/>
        <end position="812"/>
    </location>
</feature>
<proteinExistence type="predicted"/>
<dbReference type="InterPro" id="IPR000198">
    <property type="entry name" value="RhoGAP_dom"/>
</dbReference>
<dbReference type="SUPFAM" id="SSF48350">
    <property type="entry name" value="GTPase activation domain, GAP"/>
    <property type="match status" value="1"/>
</dbReference>
<dbReference type="PANTHER" id="PTHR24215:SF10">
    <property type="entry name" value="RHO-GTPASE-ACTIVATING PROTEIN LRG1"/>
    <property type="match status" value="1"/>
</dbReference>
<dbReference type="PROSITE" id="PS50023">
    <property type="entry name" value="LIM_DOMAIN_2"/>
    <property type="match status" value="3"/>
</dbReference>
<feature type="compositionally biased region" description="Low complexity" evidence="7">
    <location>
        <begin position="518"/>
        <end position="528"/>
    </location>
</feature>
<feature type="compositionally biased region" description="Low complexity" evidence="7">
    <location>
        <begin position="1814"/>
        <end position="1825"/>
    </location>
</feature>
<feature type="compositionally biased region" description="Basic and acidic residues" evidence="7">
    <location>
        <begin position="1828"/>
        <end position="1843"/>
    </location>
</feature>
<feature type="region of interest" description="Disordered" evidence="7">
    <location>
        <begin position="182"/>
        <end position="206"/>
    </location>
</feature>
<dbReference type="GO" id="GO:0030695">
    <property type="term" value="F:GTPase regulator activity"/>
    <property type="evidence" value="ECO:0007669"/>
    <property type="project" value="UniProtKB-ARBA"/>
</dbReference>
<dbReference type="Gene3D" id="1.10.555.10">
    <property type="entry name" value="Rho GTPase activation protein"/>
    <property type="match status" value="1"/>
</dbReference>
<feature type="region of interest" description="Disordered" evidence="7">
    <location>
        <begin position="1076"/>
        <end position="1105"/>
    </location>
</feature>
<sequence length="1950" mass="215150">MEASNLEDVGDDPHQRLPAARQDELTNGDDSENGEADRSQGDVTPVDGGEPAGRIVTEERAENQDASGELDDRNSQPSDYSDAADHLGYSELISSLLLSPSHDDGHQDHDHDNHLEKTSATTTTTVQNESDPTTMMTATTIAAGTTTTRVNAGNGTGYPDQPVFQSGREYSMESIDGYYQQQQQPHPMTLRRPHTKPLQGSSPIGDIQSSASILLSSRACEDDDPHLRPSQSSGCIPTLKSLMADDRVPSPEQMSVHRDELTPRSSSLLGSPGVSLLQQRRRSLLVSHLLRTRTSPDSSGSTTTTATASRPTLDSDTTTEQEQQQNNNNNNSNLSTTTTTTTITTIASSNSSKKTNNTNINTLNENTTIQPVQPKQQQQQQQQQQHSKHTRIIRTRFTPKEKEEQEQHTILTSSPKSLYSHQQASVQQPLSPTHSHPNIRSFNLPHHHHHHPHPHPHPHQHQHLTHHQQPIKSLSDPASCLDGQQHSHHQSHFSPSHPFIISQQADPHSRSSPSKLTSNAHQSSMESSHSNDSHHPTTHPLIESSSSSSNSSIPSSSPHQLTSHQTPSSSQSPITPSTSSSPRQPCAKCRQSMTGQFVRALGTVYHLNCFRCQDCGKVVASKFFPVDTGSPDGKAQYPLCETDYFRRLGLICAKCGGALRGSYITALDMKFHVEHFTCSVCPTVFGPQDSYYEHSGQVYCHFHYSTRFAVKCTGCRTAILKQFVEINRNNTDEHWHPECYMINKFWNIKLAVSSFNPQSVQSLENDPSHSHDTNSDSNSIDPSSSTAVSSQTVKSSQASLQTTPDSPDNWRNQEVYETAQTLKDKQKQMEEQVYRIWTVLSTFEESSAACISEMLRHVSSGLYLEGVRMAGKFVLHVETLFAAIDDLDVIFQSKNAQEISHVREARMLCKKIVNFFSLLSHTHETGARKMSITKELLSLVTGLAHYLKILIRIALTSALKLEREYSDRNGILQFLSRLDRLARDPDASKATSGPPPAQPPDRAGPSSSQKANPSMNGKLRPYGYKSLTRAVGTLVGKGDATTDLCEGCKQTIEEECVRFGTSARWHTACLKCSTCHRAPSKSDKPDTQSTSNDNPNSQQPPAPQLKRYKLDVQAPREGATRLKILHVYCEECAQITLRTQNPPINNLVEGLELVTRLEQYAFLLCVALNKLYGLLKQRGILPASADDPRYSHMNGESLYDAYRNSTDIKRMKSVDLDRKLSTTARIPQRSTVVESPSGRVAQAASESQQQNGAGQGMTPLRPLDATVRQTTNRSFAAPVRPPQDRLRPMMTHPSRERDFATPTRSEPPPRPPPTHLNLLPQGNGHNTSYPSSSTLVTSPPIYGDLSKQQQHYATDVRPPLARNLTAVKIVDDQPGPNELVVRDEPRLGSSTSPVSQDTAGITLADLPRAMEAEQFREQQKPLPTQVATLSELSALESVIVKHVAALTLASDSSAIRDDTSLDELLEIIEARKGNFWGKLFKGGNDKAKIKKKGVFGVPLDVLIERHGVDSLLGAGAGQLRVPSFVDDCISAMKQMDMSVEGVFRKNGNIRRLKELTDAIDRDDSNVNFSDDNAVQLAALLKKFLRDLPDPLLTFKLYHLFIASQRVENDAARRKTLHLICCLLPKAHRDTMEVLFVFLKWVASFSHVDEETGSKMDLQNLATVITPNILYARSKDPTRDESFLAIRAVHELLEYQDELFQMPPEVSLIMQDQELLSSNMNEITSKDILKRVEALLKANHGKLRPPAKLGAEHYRGKGEVQPHRPDLHASSAHPNDGSRAEHQHHHHHHQQQTNQGRTGGPQFANGYPAEPNGYPTTPGVGQQPPTNRAPDHAAHLHHQLRETSLHSPSQQRHSFHRDQLPPSSSSTAGSHPHPPSNSSSKVPSPSSGPLHPHPYPPHPAPPPQPPLPPPQPSAAAAFSHNENSHSGPIQTPASSAAGISQRIPLDQRSAG</sequence>
<dbReference type="InterPro" id="IPR008936">
    <property type="entry name" value="Rho_GTPase_activation_prot"/>
</dbReference>
<dbReference type="SMART" id="SM00132">
    <property type="entry name" value="LIM"/>
    <property type="match status" value="3"/>
</dbReference>
<dbReference type="CDD" id="cd09391">
    <property type="entry name" value="LIM1_Lrg1p_like"/>
    <property type="match status" value="1"/>
</dbReference>
<dbReference type="GO" id="GO:0030036">
    <property type="term" value="P:actin cytoskeleton organization"/>
    <property type="evidence" value="ECO:0007669"/>
    <property type="project" value="TreeGrafter"/>
</dbReference>
<evidence type="ECO:0000259" key="9">
    <source>
        <dbReference type="PROSITE" id="PS50238"/>
    </source>
</evidence>
<feature type="region of interest" description="Disordered" evidence="7">
    <location>
        <begin position="290"/>
        <end position="337"/>
    </location>
</feature>
<feature type="compositionally biased region" description="Low complexity" evidence="7">
    <location>
        <begin position="1875"/>
        <end position="1889"/>
    </location>
</feature>
<feature type="compositionally biased region" description="Low complexity" evidence="7">
    <location>
        <begin position="263"/>
        <end position="275"/>
    </location>
</feature>
<feature type="compositionally biased region" description="Basic and acidic residues" evidence="7">
    <location>
        <begin position="250"/>
        <end position="262"/>
    </location>
</feature>
<accession>A0A2N5T7R0</accession>
<comment type="caution">
    <text evidence="10">The sequence shown here is derived from an EMBL/GenBank/DDBJ whole genome shotgun (WGS) entry which is preliminary data.</text>
</comment>
<evidence type="ECO:0000256" key="1">
    <source>
        <dbReference type="ARBA" id="ARBA00004123"/>
    </source>
</evidence>
<feature type="region of interest" description="Disordered" evidence="7">
    <location>
        <begin position="759"/>
        <end position="812"/>
    </location>
</feature>
<dbReference type="PANTHER" id="PTHR24215">
    <property type="entry name" value="RHO-GTPASE-ACTIVATING PROTEIN LRG1"/>
    <property type="match status" value="1"/>
</dbReference>
<evidence type="ECO:0000256" key="6">
    <source>
        <dbReference type="PROSITE-ProRule" id="PRU00125"/>
    </source>
</evidence>
<feature type="region of interest" description="Disordered" evidence="7">
    <location>
        <begin position="985"/>
        <end position="1022"/>
    </location>
</feature>
<feature type="compositionally biased region" description="Basic and acidic residues" evidence="7">
    <location>
        <begin position="1282"/>
        <end position="1299"/>
    </location>
</feature>
<feature type="compositionally biased region" description="Polar residues" evidence="7">
    <location>
        <begin position="118"/>
        <end position="132"/>
    </location>
</feature>
<comment type="subcellular location">
    <subcellularLocation>
        <location evidence="1">Nucleus</location>
    </subcellularLocation>
</comment>
<feature type="compositionally biased region" description="Low complexity" evidence="7">
    <location>
        <begin position="370"/>
        <end position="385"/>
    </location>
</feature>
<feature type="compositionally biased region" description="Low complexity" evidence="7">
    <location>
        <begin position="544"/>
        <end position="585"/>
    </location>
</feature>
<dbReference type="GO" id="GO:0005634">
    <property type="term" value="C:nucleus"/>
    <property type="evidence" value="ECO:0007669"/>
    <property type="project" value="UniProtKB-SubCell"/>
</dbReference>
<feature type="compositionally biased region" description="Polar residues" evidence="7">
    <location>
        <begin position="1388"/>
        <end position="1397"/>
    </location>
</feature>
<evidence type="ECO:0000256" key="4">
    <source>
        <dbReference type="ARBA" id="ARBA00022833"/>
    </source>
</evidence>
<feature type="region of interest" description="Disordered" evidence="7">
    <location>
        <begin position="370"/>
        <end position="586"/>
    </location>
</feature>
<evidence type="ECO:0000313" key="12">
    <source>
        <dbReference type="Proteomes" id="UP000235388"/>
    </source>
</evidence>
<keyword evidence="12" id="KW-1185">Reference proteome</keyword>
<gene>
    <name evidence="10" type="ORF">PCANC_04960</name>
    <name evidence="11" type="ORF">PCASD_06117</name>
</gene>
<evidence type="ECO:0000256" key="5">
    <source>
        <dbReference type="ARBA" id="ARBA00023242"/>
    </source>
</evidence>
<feature type="compositionally biased region" description="Basic and acidic residues" evidence="7">
    <location>
        <begin position="398"/>
        <end position="407"/>
    </location>
</feature>
<dbReference type="SMART" id="SM00324">
    <property type="entry name" value="RhoGAP"/>
    <property type="match status" value="1"/>
</dbReference>
<feature type="compositionally biased region" description="Pro residues" evidence="7">
    <location>
        <begin position="1890"/>
        <end position="1911"/>
    </location>
</feature>
<feature type="domain" description="LIM zinc-binding" evidence="8">
    <location>
        <begin position="1043"/>
        <end position="1139"/>
    </location>
</feature>
<keyword evidence="5" id="KW-0539">Nucleus</keyword>
<feature type="region of interest" description="Disordered" evidence="7">
    <location>
        <begin position="250"/>
        <end position="275"/>
    </location>
</feature>
<evidence type="ECO:0000256" key="3">
    <source>
        <dbReference type="ARBA" id="ARBA00022737"/>
    </source>
</evidence>
<dbReference type="Pfam" id="PF00620">
    <property type="entry name" value="RhoGAP"/>
    <property type="match status" value="1"/>
</dbReference>
<dbReference type="FunFam" id="2.10.110.10:FF:000058">
    <property type="entry name" value="Rho GTPase activator Lrg11"/>
    <property type="match status" value="1"/>
</dbReference>
<dbReference type="PROSITE" id="PS50238">
    <property type="entry name" value="RHOGAP"/>
    <property type="match status" value="1"/>
</dbReference>
<dbReference type="GO" id="GO:0005737">
    <property type="term" value="C:cytoplasm"/>
    <property type="evidence" value="ECO:0007669"/>
    <property type="project" value="TreeGrafter"/>
</dbReference>
<feature type="compositionally biased region" description="Polar residues" evidence="7">
    <location>
        <begin position="1006"/>
        <end position="1015"/>
    </location>
</feature>
<feature type="domain" description="LIM zinc-binding" evidence="8">
    <location>
        <begin position="584"/>
        <end position="647"/>
    </location>
</feature>
<feature type="region of interest" description="Disordered" evidence="7">
    <location>
        <begin position="1755"/>
        <end position="1950"/>
    </location>
</feature>
<dbReference type="InterPro" id="IPR001781">
    <property type="entry name" value="Znf_LIM"/>
</dbReference>
<feature type="region of interest" description="Disordered" evidence="7">
    <location>
        <begin position="1227"/>
        <end position="1338"/>
    </location>
</feature>
<evidence type="ECO:0000313" key="11">
    <source>
        <dbReference type="EMBL" id="PLW43345.1"/>
    </source>
</evidence>
<feature type="compositionally biased region" description="Basic residues" evidence="7">
    <location>
        <begin position="445"/>
        <end position="466"/>
    </location>
</feature>
<feature type="compositionally biased region" description="Low complexity" evidence="7">
    <location>
        <begin position="775"/>
        <end position="786"/>
    </location>
</feature>
<feature type="domain" description="Rho-GAP" evidence="9">
    <location>
        <begin position="1497"/>
        <end position="1699"/>
    </location>
</feature>
<dbReference type="PROSITE" id="PS00478">
    <property type="entry name" value="LIM_DOMAIN_1"/>
    <property type="match status" value="2"/>
</dbReference>
<evidence type="ECO:0000259" key="8">
    <source>
        <dbReference type="PROSITE" id="PS50023"/>
    </source>
</evidence>
<keyword evidence="4 6" id="KW-0862">Zinc</keyword>
<protein>
    <recommendedName>
        <fullName evidence="14">RhoGAP-domain-containing protein</fullName>
    </recommendedName>
</protein>
<evidence type="ECO:0000313" key="13">
    <source>
        <dbReference type="Proteomes" id="UP000235392"/>
    </source>
</evidence>
<feature type="region of interest" description="Disordered" evidence="7">
    <location>
        <begin position="1375"/>
        <end position="1397"/>
    </location>
</feature>